<evidence type="ECO:0000313" key="2">
    <source>
        <dbReference type="Proteomes" id="UP001497623"/>
    </source>
</evidence>
<keyword evidence="2" id="KW-1185">Reference proteome</keyword>
<sequence>MNQKWRSREGIDRPGLFPNQPSGLSLPLMGTLCQSFLLALRLDGPAYSQQPFFAGFNCWKLAIHDFNWLGETNGGKHRRWQIGSGSNSVRMRIGVVDLELDRGLNGDLILGSVLTLGTL</sequence>
<dbReference type="EMBL" id="CAXKWB010011559">
    <property type="protein sequence ID" value="CAL4101857.1"/>
    <property type="molecule type" value="Genomic_DNA"/>
</dbReference>
<comment type="caution">
    <text evidence="1">The sequence shown here is derived from an EMBL/GenBank/DDBJ whole genome shotgun (WGS) entry which is preliminary data.</text>
</comment>
<dbReference type="Proteomes" id="UP001497623">
    <property type="component" value="Unassembled WGS sequence"/>
</dbReference>
<name>A0AAV2QYU2_MEGNR</name>
<reference evidence="1 2" key="1">
    <citation type="submission" date="2024-05" db="EMBL/GenBank/DDBJ databases">
        <authorList>
            <person name="Wallberg A."/>
        </authorList>
    </citation>
    <scope>NUCLEOTIDE SEQUENCE [LARGE SCALE GENOMIC DNA]</scope>
</reference>
<protein>
    <submittedName>
        <fullName evidence="1">Uncharacterized protein</fullName>
    </submittedName>
</protein>
<organism evidence="1 2">
    <name type="scientific">Meganyctiphanes norvegica</name>
    <name type="common">Northern krill</name>
    <name type="synonym">Thysanopoda norvegica</name>
    <dbReference type="NCBI Taxonomy" id="48144"/>
    <lineage>
        <taxon>Eukaryota</taxon>
        <taxon>Metazoa</taxon>
        <taxon>Ecdysozoa</taxon>
        <taxon>Arthropoda</taxon>
        <taxon>Crustacea</taxon>
        <taxon>Multicrustacea</taxon>
        <taxon>Malacostraca</taxon>
        <taxon>Eumalacostraca</taxon>
        <taxon>Eucarida</taxon>
        <taxon>Euphausiacea</taxon>
        <taxon>Euphausiidae</taxon>
        <taxon>Meganyctiphanes</taxon>
    </lineage>
</organism>
<dbReference type="AlphaFoldDB" id="A0AAV2QYU2"/>
<evidence type="ECO:0000313" key="1">
    <source>
        <dbReference type="EMBL" id="CAL4101857.1"/>
    </source>
</evidence>
<proteinExistence type="predicted"/>
<feature type="non-terminal residue" evidence="1">
    <location>
        <position position="119"/>
    </location>
</feature>
<gene>
    <name evidence="1" type="ORF">MNOR_LOCUS17113</name>
</gene>
<accession>A0AAV2QYU2</accession>